<keyword evidence="2" id="KW-0472">Membrane</keyword>
<dbReference type="SMART" id="SM00028">
    <property type="entry name" value="TPR"/>
    <property type="match status" value="3"/>
</dbReference>
<protein>
    <recommendedName>
        <fullName evidence="3">CHAT domain-containing protein</fullName>
    </recommendedName>
</protein>
<keyword evidence="2" id="KW-0812">Transmembrane</keyword>
<evidence type="ECO:0000256" key="1">
    <source>
        <dbReference type="PROSITE-ProRule" id="PRU00339"/>
    </source>
</evidence>
<keyword evidence="1" id="KW-0802">TPR repeat</keyword>
<dbReference type="InterPro" id="IPR024983">
    <property type="entry name" value="CHAT_dom"/>
</dbReference>
<feature type="transmembrane region" description="Helical" evidence="2">
    <location>
        <begin position="21"/>
        <end position="40"/>
    </location>
</feature>
<sequence length="902" mass="99984">MNYLKQLVFYPGRRINQKLQVILLAVCGLLLALCIPALSVEQPPEAQQLTQQGKTFYEAGQLDKAIETWQAAAKAYEEQGDRASSTANLLNTATAQQGLGLYDDSCGSVLQAFEIDNTNCLELLNSIRPLEQQLQGVNDAVEDRETTFLASLQPIIGQEPSTNQATGLLRLGDYLRHNDYPQVAGEIVRLSLETARQTNNVSQETAALLSLGNTYRQIAQQQQNRFPPQTIALDIISNRNADVDAALESYQDAIRFYQQAANQSNSALSTVKAELNNLSLLLDTGEFWQSAISSLSNNLDEVGISDTSFREQIRTGAIKLQIEINQRLQPQIITLTQQAQSQVEQLPLNRGGIFAKINLAQSLIRQNRLDNDTAQLLATAISDAKKINNITAEAEANGYLGSLYEKNQQYNEAQQLTEQALELAPTIQYPEIAYRWHAQLGSILTQQGDRSSALSAYQASFNTIKALRNDLATTPVEPIFRRYITLLLQEDSTPEQLAQARNVLESLQISELDNFFRDPCSDVADEPVIIDDVDQKAAVIYPIILSNSLEAILTVPGQPIQRYSTTITPQEVDNKISQLRRLTLTNPGFAEAFRGARGNSQEEQIIKKSEQDALQEDLLPLAQEIYNWLIQPAEATLEANNVETLVFVLDGPLRSIPMALLHDGEQYLIEKDYNVALTSGLQLTNPQPLQQQDIRVLAAGTTSDFPEYDFPPIPQVETELNEIKAVFADSDILLDEAFTKESLQQKLAATDYPVVHLATHGQFGSTSEQTFILSGSPTEGERLINVKQLDQLLRTRNFRRSPIELLVLSACNTAEGDNQAILGLAGVAVRAGAQSTIATLWGANDDATAELMGYFYRNLSENVDISKAKALRQAQLDLLQIENSPYSHPYYWAPFVLVGNWL</sequence>
<dbReference type="Pfam" id="PF12770">
    <property type="entry name" value="CHAT"/>
    <property type="match status" value="1"/>
</dbReference>
<gene>
    <name evidence="4" type="ORF">H1P_3910003</name>
</gene>
<evidence type="ECO:0000256" key="2">
    <source>
        <dbReference type="SAM" id="Phobius"/>
    </source>
</evidence>
<dbReference type="Gene3D" id="1.25.40.10">
    <property type="entry name" value="Tetratricopeptide repeat domain"/>
    <property type="match status" value="3"/>
</dbReference>
<feature type="repeat" description="TPR" evidence="1">
    <location>
        <begin position="46"/>
        <end position="79"/>
    </location>
</feature>
<dbReference type="Proteomes" id="UP000320055">
    <property type="component" value="Unassembled WGS sequence"/>
</dbReference>
<evidence type="ECO:0000313" key="5">
    <source>
        <dbReference type="Proteomes" id="UP000320055"/>
    </source>
</evidence>
<dbReference type="PROSITE" id="PS50005">
    <property type="entry name" value="TPR"/>
    <property type="match status" value="2"/>
</dbReference>
<organism evidence="4 5">
    <name type="scientific">Hyella patelloides LEGE 07179</name>
    <dbReference type="NCBI Taxonomy" id="945734"/>
    <lineage>
        <taxon>Bacteria</taxon>
        <taxon>Bacillati</taxon>
        <taxon>Cyanobacteriota</taxon>
        <taxon>Cyanophyceae</taxon>
        <taxon>Pleurocapsales</taxon>
        <taxon>Hyellaceae</taxon>
        <taxon>Hyella</taxon>
    </lineage>
</organism>
<dbReference type="RefSeq" id="WP_144874791.1">
    <property type="nucleotide sequence ID" value="NZ_LR214127.1"/>
</dbReference>
<dbReference type="PANTHER" id="PTHR10098:SF112">
    <property type="entry name" value="SLR0380 PROTEIN"/>
    <property type="match status" value="1"/>
</dbReference>
<evidence type="ECO:0000313" key="4">
    <source>
        <dbReference type="EMBL" id="VEP15973.1"/>
    </source>
</evidence>
<feature type="domain" description="CHAT" evidence="3">
    <location>
        <begin position="620"/>
        <end position="900"/>
    </location>
</feature>
<dbReference type="SUPFAM" id="SSF48452">
    <property type="entry name" value="TPR-like"/>
    <property type="match status" value="1"/>
</dbReference>
<reference evidence="4 5" key="1">
    <citation type="submission" date="2019-01" db="EMBL/GenBank/DDBJ databases">
        <authorList>
            <person name="Brito A."/>
        </authorList>
    </citation>
    <scope>NUCLEOTIDE SEQUENCE [LARGE SCALE GENOMIC DNA]</scope>
    <source>
        <strain evidence="4">1</strain>
    </source>
</reference>
<name>A0A563VXI4_9CYAN</name>
<dbReference type="PANTHER" id="PTHR10098">
    <property type="entry name" value="RAPSYN-RELATED"/>
    <property type="match status" value="1"/>
</dbReference>
<proteinExistence type="predicted"/>
<feature type="repeat" description="TPR" evidence="1">
    <location>
        <begin position="394"/>
        <end position="427"/>
    </location>
</feature>
<dbReference type="AlphaFoldDB" id="A0A563VXI4"/>
<evidence type="ECO:0000259" key="3">
    <source>
        <dbReference type="Pfam" id="PF12770"/>
    </source>
</evidence>
<accession>A0A563VXI4</accession>
<dbReference type="OrthoDB" id="446317at2"/>
<dbReference type="InterPro" id="IPR019734">
    <property type="entry name" value="TPR_rpt"/>
</dbReference>
<keyword evidence="5" id="KW-1185">Reference proteome</keyword>
<dbReference type="EMBL" id="CAACVJ010000325">
    <property type="protein sequence ID" value="VEP15973.1"/>
    <property type="molecule type" value="Genomic_DNA"/>
</dbReference>
<keyword evidence="2" id="KW-1133">Transmembrane helix</keyword>
<dbReference type="InterPro" id="IPR011990">
    <property type="entry name" value="TPR-like_helical_dom_sf"/>
</dbReference>